<protein>
    <submittedName>
        <fullName evidence="1">Uncharacterized protein</fullName>
    </submittedName>
</protein>
<evidence type="ECO:0000313" key="1">
    <source>
        <dbReference type="EMBL" id="SBV31129.1"/>
    </source>
</evidence>
<organism evidence="1">
    <name type="scientific">uncultured Sphingopyxis sp</name>
    <dbReference type="NCBI Taxonomy" id="310581"/>
    <lineage>
        <taxon>Bacteria</taxon>
        <taxon>Pseudomonadati</taxon>
        <taxon>Pseudomonadota</taxon>
        <taxon>Alphaproteobacteria</taxon>
        <taxon>Sphingomonadales</taxon>
        <taxon>Sphingomonadaceae</taxon>
        <taxon>Sphingopyxis</taxon>
        <taxon>environmental samples</taxon>
    </lineage>
</organism>
<proteinExistence type="predicted"/>
<reference evidence="1" key="1">
    <citation type="submission" date="2016-03" db="EMBL/GenBank/DDBJ databases">
        <authorList>
            <person name="Ploux O."/>
        </authorList>
    </citation>
    <scope>NUCLEOTIDE SEQUENCE</scope>
    <source>
        <strain evidence="1">UC10</strain>
    </source>
</reference>
<accession>A0A1Y5PM84</accession>
<dbReference type="AlphaFoldDB" id="A0A1Y5PM84"/>
<gene>
    <name evidence="1" type="ORF">SPPYR_0009</name>
</gene>
<dbReference type="EMBL" id="LT598653">
    <property type="protein sequence ID" value="SBV31129.1"/>
    <property type="molecule type" value="Genomic_DNA"/>
</dbReference>
<name>A0A1Y5PM84_9SPHN</name>
<dbReference type="KEGG" id="sphu:SPPYR_0009"/>
<sequence length="113" mass="12449">MDVQAISFRGFKLVARGVSQAAVDQARVEVEGVLEKHGVTAADLDNLTHRYRILGESGVDVQQLRAEDFKRFNIDPAHVRANKRVFDVLNAARKLGATQPGSIISFQPNQVHA</sequence>